<proteinExistence type="predicted"/>
<evidence type="ECO:0000313" key="2">
    <source>
        <dbReference type="Proteomes" id="UP001301653"/>
    </source>
</evidence>
<name>A0ABU5UYC9_9GAMM</name>
<dbReference type="EMBL" id="JAYFUH010000036">
    <property type="protein sequence ID" value="MEA5666094.1"/>
    <property type="molecule type" value="Genomic_DNA"/>
</dbReference>
<accession>A0ABU5UYC9</accession>
<dbReference type="Proteomes" id="UP001301653">
    <property type="component" value="Unassembled WGS sequence"/>
</dbReference>
<dbReference type="InterPro" id="IPR023614">
    <property type="entry name" value="Porin_dom_sf"/>
</dbReference>
<dbReference type="Gene3D" id="2.40.160.10">
    <property type="entry name" value="Porin"/>
    <property type="match status" value="1"/>
</dbReference>
<reference evidence="1 2" key="1">
    <citation type="submission" date="2023-12" db="EMBL/GenBank/DDBJ databases">
        <title>Stenotrophomonas guangdongensis sp. nov., isolated from wilted pepper plants (Capsicum annuum).</title>
        <authorList>
            <person name="Qiu M."/>
            <person name="Li Y."/>
            <person name="Liu Q."/>
            <person name="Zhang X."/>
            <person name="Huang Y."/>
            <person name="Guo R."/>
            <person name="Hu M."/>
            <person name="Zhou J."/>
            <person name="Zhou X."/>
        </authorList>
    </citation>
    <scope>NUCLEOTIDE SEQUENCE [LARGE SCALE GENOMIC DNA]</scope>
    <source>
        <strain evidence="1 2">MH1</strain>
    </source>
</reference>
<protein>
    <submittedName>
        <fullName evidence="1">Porin</fullName>
    </submittedName>
</protein>
<gene>
    <name evidence="1" type="ORF">VA603_00890</name>
</gene>
<dbReference type="InterPro" id="IPR010870">
    <property type="entry name" value="Porin_O/P"/>
</dbReference>
<sequence>MSALLLPALAPAAHASDDVSIKFSGRLYYDVARFDNDDRGSRERDNDDLRAAWLAASGSFHGVDYKLEGDFAGHRPVARDVYLARRFGTTTVTVGQFKQFFTLDDRASANHIPTLERSYLAQTLAPTYRLGVGANGYRDGLFWSGSAYSLESIDAWKVKGRGLGGRTGYVPWSEPGHVLHLAAAVAREDYDNPGRSGAAALRVQPRVAGYFGDNSRLLLLDFRNGRDVQVDKYGLEAAGVHQAWSWQAEYGAAHYDDGQQKARVRSGYVQGSWLLTGEPRSYDARTGRFVQLKPAREGGAWELVARYDHIQGEQWPQTRRDQSADAWTVGVNWYAVKHLRVMVDWTDTRRRDELAARTLDHTGVLAGRVQLDF</sequence>
<comment type="caution">
    <text evidence="1">The sequence shown here is derived from an EMBL/GenBank/DDBJ whole genome shotgun (WGS) entry which is preliminary data.</text>
</comment>
<dbReference type="SUPFAM" id="SSF56935">
    <property type="entry name" value="Porins"/>
    <property type="match status" value="1"/>
</dbReference>
<dbReference type="RefSeq" id="WP_323437664.1">
    <property type="nucleotide sequence ID" value="NZ_JAYFUH010000036.1"/>
</dbReference>
<dbReference type="Pfam" id="PF07396">
    <property type="entry name" value="Porin_O_P"/>
    <property type="match status" value="1"/>
</dbReference>
<organism evidence="1 2">
    <name type="scientific">Stenotrophomonas capsici</name>
    <dbReference type="NCBI Taxonomy" id="3110230"/>
    <lineage>
        <taxon>Bacteria</taxon>
        <taxon>Pseudomonadati</taxon>
        <taxon>Pseudomonadota</taxon>
        <taxon>Gammaproteobacteria</taxon>
        <taxon>Lysobacterales</taxon>
        <taxon>Lysobacteraceae</taxon>
        <taxon>Stenotrophomonas</taxon>
    </lineage>
</organism>
<evidence type="ECO:0000313" key="1">
    <source>
        <dbReference type="EMBL" id="MEA5666094.1"/>
    </source>
</evidence>
<keyword evidence="2" id="KW-1185">Reference proteome</keyword>